<dbReference type="RefSeq" id="WP_233054515.1">
    <property type="nucleotide sequence ID" value="NZ_JAIMJA010000025.1"/>
</dbReference>
<name>A0ABS8WF87_9GAMM</name>
<evidence type="ECO:0000256" key="1">
    <source>
        <dbReference type="SAM" id="Phobius"/>
    </source>
</evidence>
<reference evidence="2 3" key="1">
    <citation type="journal article" date="2022" name="Environ. Microbiol. Rep.">
        <title>Eco-phylogenetic analyses reveal divergent evolution of vitamin B12 metabolism in the marine bacterial family 'Psychromonadaceae'.</title>
        <authorList>
            <person name="Jin X."/>
            <person name="Yang Y."/>
            <person name="Cao H."/>
            <person name="Gao B."/>
            <person name="Zhao Z."/>
        </authorList>
    </citation>
    <scope>NUCLEOTIDE SEQUENCE [LARGE SCALE GENOMIC DNA]</scope>
    <source>
        <strain evidence="2 3">MKS20</strain>
    </source>
</reference>
<proteinExistence type="predicted"/>
<protein>
    <submittedName>
        <fullName evidence="2">Uncharacterized protein</fullName>
    </submittedName>
</protein>
<accession>A0ABS8WF87</accession>
<keyword evidence="3" id="KW-1185">Reference proteome</keyword>
<dbReference type="EMBL" id="JAIMJA010000025">
    <property type="protein sequence ID" value="MCE2596802.1"/>
    <property type="molecule type" value="Genomic_DNA"/>
</dbReference>
<feature type="transmembrane region" description="Helical" evidence="1">
    <location>
        <begin position="9"/>
        <end position="27"/>
    </location>
</feature>
<gene>
    <name evidence="2" type="ORF">K6Y31_18655</name>
</gene>
<evidence type="ECO:0000313" key="3">
    <source>
        <dbReference type="Proteomes" id="UP001201273"/>
    </source>
</evidence>
<sequence length="47" mass="5548">MKIDRKMRWVARIFFVAFSFVVIRMLFEGGYGYTSAGESIWLVQPSR</sequence>
<dbReference type="Proteomes" id="UP001201273">
    <property type="component" value="Unassembled WGS sequence"/>
</dbReference>
<keyword evidence="1" id="KW-1133">Transmembrane helix</keyword>
<comment type="caution">
    <text evidence="2">The sequence shown here is derived from an EMBL/GenBank/DDBJ whole genome shotgun (WGS) entry which is preliminary data.</text>
</comment>
<keyword evidence="1" id="KW-0472">Membrane</keyword>
<evidence type="ECO:0000313" key="2">
    <source>
        <dbReference type="EMBL" id="MCE2596802.1"/>
    </source>
</evidence>
<organism evidence="2 3">
    <name type="scientific">Motilimonas cestriensis</name>
    <dbReference type="NCBI Taxonomy" id="2742685"/>
    <lineage>
        <taxon>Bacteria</taxon>
        <taxon>Pseudomonadati</taxon>
        <taxon>Pseudomonadota</taxon>
        <taxon>Gammaproteobacteria</taxon>
        <taxon>Alteromonadales</taxon>
        <taxon>Alteromonadales genera incertae sedis</taxon>
        <taxon>Motilimonas</taxon>
    </lineage>
</organism>
<keyword evidence="1" id="KW-0812">Transmembrane</keyword>